<dbReference type="InterPro" id="IPR008952">
    <property type="entry name" value="Tetraspanin_EC2_sf"/>
</dbReference>
<dbReference type="Gene3D" id="1.10.1450.10">
    <property type="entry name" value="Tetraspanin"/>
    <property type="match status" value="1"/>
</dbReference>
<evidence type="ECO:0000256" key="4">
    <source>
        <dbReference type="ARBA" id="ARBA00023136"/>
    </source>
</evidence>
<proteinExistence type="predicted"/>
<dbReference type="SUPFAM" id="SSF48652">
    <property type="entry name" value="Tetraspanin"/>
    <property type="match status" value="1"/>
</dbReference>
<evidence type="ECO:0000256" key="3">
    <source>
        <dbReference type="ARBA" id="ARBA00022989"/>
    </source>
</evidence>
<evidence type="ECO:0008006" key="8">
    <source>
        <dbReference type="Google" id="ProtNLM"/>
    </source>
</evidence>
<comment type="caution">
    <text evidence="6">The sequence shown here is derived from an EMBL/GenBank/DDBJ whole genome shotgun (WGS) entry which is preliminary data.</text>
</comment>
<evidence type="ECO:0000256" key="1">
    <source>
        <dbReference type="ARBA" id="ARBA00004141"/>
    </source>
</evidence>
<dbReference type="Pfam" id="PF00335">
    <property type="entry name" value="Tetraspanin"/>
    <property type="match status" value="1"/>
</dbReference>
<dbReference type="CDD" id="cd03127">
    <property type="entry name" value="tetraspanin_LEL"/>
    <property type="match status" value="1"/>
</dbReference>
<organism evidence="6 7">
    <name type="scientific">Photinus pyralis</name>
    <name type="common">Common eastern firefly</name>
    <name type="synonym">Lampyris pyralis</name>
    <dbReference type="NCBI Taxonomy" id="7054"/>
    <lineage>
        <taxon>Eukaryota</taxon>
        <taxon>Metazoa</taxon>
        <taxon>Ecdysozoa</taxon>
        <taxon>Arthropoda</taxon>
        <taxon>Hexapoda</taxon>
        <taxon>Insecta</taxon>
        <taxon>Pterygota</taxon>
        <taxon>Neoptera</taxon>
        <taxon>Endopterygota</taxon>
        <taxon>Coleoptera</taxon>
        <taxon>Polyphaga</taxon>
        <taxon>Elateriformia</taxon>
        <taxon>Elateroidea</taxon>
        <taxon>Lampyridae</taxon>
        <taxon>Lampyrinae</taxon>
        <taxon>Photinus</taxon>
    </lineage>
</organism>
<name>A0A5N4AAL8_PHOPY</name>
<accession>A0A5N4AAL8</accession>
<dbReference type="Proteomes" id="UP000327044">
    <property type="component" value="Unassembled WGS sequence"/>
</dbReference>
<evidence type="ECO:0000256" key="2">
    <source>
        <dbReference type="ARBA" id="ARBA00022692"/>
    </source>
</evidence>
<dbReference type="EMBL" id="VVIM01000008">
    <property type="protein sequence ID" value="KAB0794370.1"/>
    <property type="molecule type" value="Genomic_DNA"/>
</dbReference>
<keyword evidence="3 5" id="KW-1133">Transmembrane helix</keyword>
<dbReference type="PANTHER" id="PTHR19282:SF534">
    <property type="entry name" value="TETRASPANIN FAMILY-RELATED"/>
    <property type="match status" value="1"/>
</dbReference>
<dbReference type="InterPro" id="IPR018499">
    <property type="entry name" value="Tetraspanin/Peripherin"/>
</dbReference>
<evidence type="ECO:0000256" key="5">
    <source>
        <dbReference type="SAM" id="Phobius"/>
    </source>
</evidence>
<keyword evidence="7" id="KW-1185">Reference proteome</keyword>
<comment type="subcellular location">
    <subcellularLocation>
        <location evidence="1">Membrane</location>
        <topology evidence="1">Multi-pass membrane protein</topology>
    </subcellularLocation>
</comment>
<dbReference type="InParanoid" id="A0A5N4AAL8"/>
<sequence>MSKYLIGVGAILLGIGFVGQCGATSGSTICLILFMFLVAGGIAVQHFLEHKVMEHIPHSNELYNKVEDALRTCLQLYTKSVLLQNAFDYLHVQGKCCGVTGAGDWIDIQIPRPQSCCESLTLGFCVDHYEPGCTEFLHNFIEKKTRWLPEIADIILGFQASTLALTLLLLITG</sequence>
<keyword evidence="4 5" id="KW-0472">Membrane</keyword>
<evidence type="ECO:0000313" key="7">
    <source>
        <dbReference type="Proteomes" id="UP000327044"/>
    </source>
</evidence>
<gene>
    <name evidence="6" type="ORF">PPYR_11209</name>
</gene>
<dbReference type="AlphaFoldDB" id="A0A5N4AAL8"/>
<evidence type="ECO:0000313" key="6">
    <source>
        <dbReference type="EMBL" id="KAB0794370.1"/>
    </source>
</evidence>
<dbReference type="PANTHER" id="PTHR19282">
    <property type="entry name" value="TETRASPANIN"/>
    <property type="match status" value="1"/>
</dbReference>
<reference evidence="6 7" key="1">
    <citation type="journal article" date="2018" name="Elife">
        <title>Firefly genomes illuminate parallel origins of bioluminescence in beetles.</title>
        <authorList>
            <person name="Fallon T.R."/>
            <person name="Lower S.E."/>
            <person name="Chang C.H."/>
            <person name="Bessho-Uehara M."/>
            <person name="Martin G.J."/>
            <person name="Bewick A.J."/>
            <person name="Behringer M."/>
            <person name="Debat H.J."/>
            <person name="Wong I."/>
            <person name="Day J.C."/>
            <person name="Suvorov A."/>
            <person name="Silva C.J."/>
            <person name="Stanger-Hall K.F."/>
            <person name="Hall D.W."/>
            <person name="Schmitz R.J."/>
            <person name="Nelson D.R."/>
            <person name="Lewis S.M."/>
            <person name="Shigenobu S."/>
            <person name="Bybee S.M."/>
            <person name="Larracuente A.M."/>
            <person name="Oba Y."/>
            <person name="Weng J.K."/>
        </authorList>
    </citation>
    <scope>NUCLEOTIDE SEQUENCE [LARGE SCALE GENOMIC DNA]</scope>
    <source>
        <strain evidence="6">1611_PpyrPB1</strain>
        <tissue evidence="6">Whole body</tissue>
    </source>
</reference>
<feature type="transmembrane region" description="Helical" evidence="5">
    <location>
        <begin position="31"/>
        <end position="48"/>
    </location>
</feature>
<protein>
    <recommendedName>
        <fullName evidence="8">Tetraspanin</fullName>
    </recommendedName>
</protein>
<keyword evidence="2 5" id="KW-0812">Transmembrane</keyword>
<dbReference type="GO" id="GO:0005886">
    <property type="term" value="C:plasma membrane"/>
    <property type="evidence" value="ECO:0007669"/>
    <property type="project" value="TreeGrafter"/>
</dbReference>